<sequence length="181" mass="19005">MTSSTRTLRSTSFRITAIGVAATGLCVVGAGMAAAANPTSSFGQAVGTTVHAVGVDWSSMPDGYTQAQYEAFWAAEYSGEDLVELQEIWSLDATETKSRAGQMLLDGEELPFAPGTHTTPELPADEQAAIAAFFEAGYTGEDVEALNDLWNTEHLETKARAGQLVLDGEELPLDPATSAGS</sequence>
<evidence type="ECO:0000313" key="3">
    <source>
        <dbReference type="Proteomes" id="UP001597338"/>
    </source>
</evidence>
<feature type="chain" id="PRO_5045615586" evidence="1">
    <location>
        <begin position="36"/>
        <end position="181"/>
    </location>
</feature>
<proteinExistence type="predicted"/>
<gene>
    <name evidence="2" type="ORF">ACFSL2_16190</name>
</gene>
<dbReference type="Proteomes" id="UP001597338">
    <property type="component" value="Unassembled WGS sequence"/>
</dbReference>
<keyword evidence="3" id="KW-1185">Reference proteome</keyword>
<reference evidence="3" key="1">
    <citation type="journal article" date="2019" name="Int. J. Syst. Evol. Microbiol.">
        <title>The Global Catalogue of Microorganisms (GCM) 10K type strain sequencing project: providing services to taxonomists for standard genome sequencing and annotation.</title>
        <authorList>
            <consortium name="The Broad Institute Genomics Platform"/>
            <consortium name="The Broad Institute Genome Sequencing Center for Infectious Disease"/>
            <person name="Wu L."/>
            <person name="Ma J."/>
        </authorList>
    </citation>
    <scope>NUCLEOTIDE SEQUENCE [LARGE SCALE GENOMIC DNA]</scope>
    <source>
        <strain evidence="3">CCM 7043</strain>
    </source>
</reference>
<evidence type="ECO:0000256" key="1">
    <source>
        <dbReference type="SAM" id="SignalP"/>
    </source>
</evidence>
<comment type="caution">
    <text evidence="2">The sequence shown here is derived from an EMBL/GenBank/DDBJ whole genome shotgun (WGS) entry which is preliminary data.</text>
</comment>
<feature type="signal peptide" evidence="1">
    <location>
        <begin position="1"/>
        <end position="35"/>
    </location>
</feature>
<organism evidence="2 3">
    <name type="scientific">Promicromonospora aerolata</name>
    <dbReference type="NCBI Taxonomy" id="195749"/>
    <lineage>
        <taxon>Bacteria</taxon>
        <taxon>Bacillati</taxon>
        <taxon>Actinomycetota</taxon>
        <taxon>Actinomycetes</taxon>
        <taxon>Micrococcales</taxon>
        <taxon>Promicromonosporaceae</taxon>
        <taxon>Promicromonospora</taxon>
    </lineage>
</organism>
<dbReference type="RefSeq" id="WP_377198817.1">
    <property type="nucleotide sequence ID" value="NZ_JBHUHF010000001.1"/>
</dbReference>
<name>A0ABW4V9X9_9MICO</name>
<accession>A0ABW4V9X9</accession>
<protein>
    <submittedName>
        <fullName evidence="2">Uncharacterized protein</fullName>
    </submittedName>
</protein>
<evidence type="ECO:0000313" key="2">
    <source>
        <dbReference type="EMBL" id="MFD2027052.1"/>
    </source>
</evidence>
<dbReference type="EMBL" id="JBHUHF010000001">
    <property type="protein sequence ID" value="MFD2027052.1"/>
    <property type="molecule type" value="Genomic_DNA"/>
</dbReference>
<keyword evidence="1" id="KW-0732">Signal</keyword>